<dbReference type="EMBL" id="AAZO01004657">
    <property type="status" value="NOT_ANNOTATED_CDS"/>
    <property type="molecule type" value="Genomic_DNA"/>
</dbReference>
<dbReference type="OMA" id="CYHPSGQ"/>
<keyword evidence="6" id="KW-0175">Coiled coil</keyword>
<dbReference type="InterPro" id="IPR001680">
    <property type="entry name" value="WD40_rpt"/>
</dbReference>
<keyword evidence="4" id="KW-0807">Transducer</keyword>
<dbReference type="STRING" id="121224.E0VRF8"/>
<dbReference type="PRINTS" id="PR00320">
    <property type="entry name" value="GPROTEINBRPT"/>
</dbReference>
<dbReference type="InterPro" id="IPR016346">
    <property type="entry name" value="G-protein_beta_1-5"/>
</dbReference>
<keyword evidence="7" id="KW-0012">Acyltransferase</keyword>
<dbReference type="EC" id="2.3.1.48" evidence="7"/>
<dbReference type="PROSITE" id="PS50294">
    <property type="entry name" value="WD_REPEATS_REGION"/>
    <property type="match status" value="4"/>
</dbReference>
<dbReference type="Gene3D" id="2.130.10.10">
    <property type="entry name" value="YVTN repeat-like/Quinoprotein amine dehydrogenase"/>
    <property type="match status" value="1"/>
</dbReference>
<protein>
    <submittedName>
        <fullName evidence="7">Guanine nucleotide-binding protein subunit beta, putative</fullName>
        <ecNumber evidence="7">2.3.1.48</ecNumber>
    </submittedName>
</protein>
<evidence type="ECO:0000256" key="4">
    <source>
        <dbReference type="ARBA" id="ARBA00023224"/>
    </source>
</evidence>
<feature type="repeat" description="WD" evidence="5">
    <location>
        <begin position="229"/>
        <end position="270"/>
    </location>
</feature>
<dbReference type="CDD" id="cd00200">
    <property type="entry name" value="WD40"/>
    <property type="match status" value="1"/>
</dbReference>
<dbReference type="InterPro" id="IPR001632">
    <property type="entry name" value="WD40_G-protein_beta-like"/>
</dbReference>
<name>E0VRF8_PEDHC</name>
<keyword evidence="9" id="KW-1185">Reference proteome</keyword>
<dbReference type="CTD" id="8237821"/>
<dbReference type="RefSeq" id="XP_002428702.1">
    <property type="nucleotide sequence ID" value="XM_002428657.1"/>
</dbReference>
<dbReference type="SUPFAM" id="SSF50978">
    <property type="entry name" value="WD40 repeat-like"/>
    <property type="match status" value="1"/>
</dbReference>
<dbReference type="Proteomes" id="UP000009046">
    <property type="component" value="Unassembled WGS sequence"/>
</dbReference>
<proteinExistence type="inferred from homology"/>
<accession>E0VRF8</accession>
<dbReference type="KEGG" id="phu:Phum_PHUM397410"/>
<dbReference type="EMBL" id="DS235465">
    <property type="protein sequence ID" value="EEB15964.1"/>
    <property type="molecule type" value="Genomic_DNA"/>
</dbReference>
<sequence>MSKKEDPEWKKLKEELEGLYNKIKDLQNDAADTTLEKETETVGDVSKLKISTKKLLKGHINKVNSVHYSGDNRHCVTGSLDGKLIIWDTWSGNKVQIIPLRSSWVMSVAFSPSGNFVACGGMDNMCTVYDLNNRDSSGKTKIARELLGYEGFLSSCRFFDDVNLITGSGDMKICKWDLETGKKTAEFEGHNGDVVCISLSPDKNQYVTGSVDKTCKLWDVRDSKPKQQFFGHFGDVNSVSFHPSGQAFASASDDKTARIYDIRSDQQLALFEEPKKTSGFSSCGLSLSGRFIFAGGDDNNIHMWDALKNQHRGHLSGHESRITSLSVSTNGMSIVSSSWDQNCRVWA</sequence>
<dbReference type="GeneID" id="8237821"/>
<evidence type="ECO:0000256" key="3">
    <source>
        <dbReference type="ARBA" id="ARBA00022737"/>
    </source>
</evidence>
<feature type="repeat" description="WD" evidence="5">
    <location>
        <begin position="315"/>
        <end position="347"/>
    </location>
</feature>
<feature type="repeat" description="WD" evidence="5">
    <location>
        <begin position="56"/>
        <end position="97"/>
    </location>
</feature>
<reference evidence="7" key="1">
    <citation type="submission" date="2007-04" db="EMBL/GenBank/DDBJ databases">
        <title>Annotation of Pediculus humanus corporis strain USDA.</title>
        <authorList>
            <person name="Kirkness E."/>
            <person name="Hannick L."/>
            <person name="Hass B."/>
            <person name="Bruggner R."/>
            <person name="Lawson D."/>
            <person name="Bidwell S."/>
            <person name="Joardar V."/>
            <person name="Caler E."/>
            <person name="Walenz B."/>
            <person name="Inman J."/>
            <person name="Schobel S."/>
            <person name="Galinsky K."/>
            <person name="Amedeo P."/>
            <person name="Strausberg R."/>
        </authorList>
    </citation>
    <scope>NUCLEOTIDE SEQUENCE</scope>
    <source>
        <strain evidence="7">USDA</strain>
    </source>
</reference>
<gene>
    <name evidence="8" type="primary">8237821</name>
    <name evidence="7" type="ORF">Phum_PHUM397410</name>
</gene>
<evidence type="ECO:0000313" key="9">
    <source>
        <dbReference type="Proteomes" id="UP000009046"/>
    </source>
</evidence>
<evidence type="ECO:0000256" key="6">
    <source>
        <dbReference type="SAM" id="Coils"/>
    </source>
</evidence>
<dbReference type="InParanoid" id="E0VRF8"/>
<dbReference type="AlphaFoldDB" id="E0VRF8"/>
<comment type="similarity">
    <text evidence="1">Belongs to the WD repeat G protein beta family.</text>
</comment>
<dbReference type="InterPro" id="IPR015943">
    <property type="entry name" value="WD40/YVTN_repeat-like_dom_sf"/>
</dbReference>
<keyword evidence="7" id="KW-0808">Transferase</keyword>
<evidence type="ECO:0000256" key="2">
    <source>
        <dbReference type="ARBA" id="ARBA00022574"/>
    </source>
</evidence>
<dbReference type="PANTHER" id="PTHR19850">
    <property type="entry name" value="GUANINE NUCLEOTIDE-BINDING PROTEIN BETA G PROTEIN BETA"/>
    <property type="match status" value="1"/>
</dbReference>
<dbReference type="HOGENOM" id="CLU_000288_57_34_1"/>
<dbReference type="FunCoup" id="E0VRF8">
    <property type="interactions" value="36"/>
</dbReference>
<dbReference type="VEuPathDB" id="VectorBase:PHUM397410"/>
<dbReference type="InterPro" id="IPR036322">
    <property type="entry name" value="WD40_repeat_dom_sf"/>
</dbReference>
<dbReference type="GO" id="GO:0007165">
    <property type="term" value="P:signal transduction"/>
    <property type="evidence" value="ECO:0007669"/>
    <property type="project" value="UniProtKB-KW"/>
</dbReference>
<feature type="coiled-coil region" evidence="6">
    <location>
        <begin position="9"/>
        <end position="36"/>
    </location>
</feature>
<evidence type="ECO:0000313" key="7">
    <source>
        <dbReference type="EMBL" id="EEB15964.1"/>
    </source>
</evidence>
<feature type="repeat" description="WD" evidence="5">
    <location>
        <begin position="187"/>
        <end position="228"/>
    </location>
</feature>
<dbReference type="PROSITE" id="PS50082">
    <property type="entry name" value="WD_REPEATS_2"/>
    <property type="match status" value="5"/>
</dbReference>
<evidence type="ECO:0000313" key="8">
    <source>
        <dbReference type="EnsemblMetazoa" id="PHUM397410-PA"/>
    </source>
</evidence>
<dbReference type="PIRSF" id="PIRSF002394">
    <property type="entry name" value="GN-bd_beta"/>
    <property type="match status" value="1"/>
</dbReference>
<feature type="repeat" description="WD" evidence="5">
    <location>
        <begin position="98"/>
        <end position="139"/>
    </location>
</feature>
<organism>
    <name type="scientific">Pediculus humanus subsp. corporis</name>
    <name type="common">Body louse</name>
    <dbReference type="NCBI Taxonomy" id="121224"/>
    <lineage>
        <taxon>Eukaryota</taxon>
        <taxon>Metazoa</taxon>
        <taxon>Ecdysozoa</taxon>
        <taxon>Arthropoda</taxon>
        <taxon>Hexapoda</taxon>
        <taxon>Insecta</taxon>
        <taxon>Pterygota</taxon>
        <taxon>Neoptera</taxon>
        <taxon>Paraneoptera</taxon>
        <taxon>Psocodea</taxon>
        <taxon>Troctomorpha</taxon>
        <taxon>Phthiraptera</taxon>
        <taxon>Anoplura</taxon>
        <taxon>Pediculidae</taxon>
        <taxon>Pediculus</taxon>
    </lineage>
</organism>
<dbReference type="OrthoDB" id="10255630at2759"/>
<dbReference type="EnsemblMetazoa" id="PHUM397410-RA">
    <property type="protein sequence ID" value="PHUM397410-PA"/>
    <property type="gene ID" value="PHUM397410"/>
</dbReference>
<dbReference type="eggNOG" id="KOG0286">
    <property type="taxonomic scope" value="Eukaryota"/>
</dbReference>
<dbReference type="Pfam" id="PF25391">
    <property type="entry name" value="WD40_Gbeta"/>
    <property type="match status" value="1"/>
</dbReference>
<reference evidence="8" key="3">
    <citation type="submission" date="2020-05" db="UniProtKB">
        <authorList>
            <consortium name="EnsemblMetazoa"/>
        </authorList>
    </citation>
    <scope>IDENTIFICATION</scope>
    <source>
        <strain evidence="8">USDA</strain>
    </source>
</reference>
<keyword evidence="3" id="KW-0677">Repeat</keyword>
<evidence type="ECO:0000256" key="1">
    <source>
        <dbReference type="ARBA" id="ARBA00009768"/>
    </source>
</evidence>
<dbReference type="GO" id="GO:0061733">
    <property type="term" value="F:protein-lysine-acetyltransferase activity"/>
    <property type="evidence" value="ECO:0007669"/>
    <property type="project" value="UniProtKB-EC"/>
</dbReference>
<reference evidence="7" key="2">
    <citation type="submission" date="2007-04" db="EMBL/GenBank/DDBJ databases">
        <title>The genome of the human body louse.</title>
        <authorList>
            <consortium name="The Human Body Louse Genome Consortium"/>
            <person name="Kirkness E."/>
            <person name="Walenz B."/>
            <person name="Hass B."/>
            <person name="Bruggner R."/>
            <person name="Strausberg R."/>
        </authorList>
    </citation>
    <scope>NUCLEOTIDE SEQUENCE</scope>
    <source>
        <strain evidence="7">USDA</strain>
    </source>
</reference>
<dbReference type="InterPro" id="IPR020472">
    <property type="entry name" value="WD40_PAC1"/>
</dbReference>
<dbReference type="PRINTS" id="PR00319">
    <property type="entry name" value="GPROTEINB"/>
</dbReference>
<evidence type="ECO:0000256" key="5">
    <source>
        <dbReference type="PROSITE-ProRule" id="PRU00221"/>
    </source>
</evidence>
<keyword evidence="2 5" id="KW-0853">WD repeat</keyword>
<dbReference type="SMART" id="SM00320">
    <property type="entry name" value="WD40"/>
    <property type="match status" value="7"/>
</dbReference>